<dbReference type="EMBL" id="RQGD01000022">
    <property type="protein sequence ID" value="TGL60100.1"/>
    <property type="molecule type" value="Genomic_DNA"/>
</dbReference>
<dbReference type="Pfam" id="PF07695">
    <property type="entry name" value="7TMR-DISM_7TM"/>
    <property type="match status" value="1"/>
</dbReference>
<dbReference type="InterPro" id="IPR004358">
    <property type="entry name" value="Sig_transdc_His_kin-like_C"/>
</dbReference>
<evidence type="ECO:0000256" key="2">
    <source>
        <dbReference type="ARBA" id="ARBA00012438"/>
    </source>
</evidence>
<keyword evidence="10" id="KW-1185">Reference proteome</keyword>
<dbReference type="InterPro" id="IPR011623">
    <property type="entry name" value="7TMR_DISM_rcpt_extracell_dom1"/>
</dbReference>
<dbReference type="PROSITE" id="PS50109">
    <property type="entry name" value="HIS_KIN"/>
    <property type="match status" value="1"/>
</dbReference>
<evidence type="ECO:0000256" key="3">
    <source>
        <dbReference type="ARBA" id="ARBA00022553"/>
    </source>
</evidence>
<keyword evidence="7" id="KW-0472">Membrane</keyword>
<dbReference type="Gene3D" id="2.60.120.260">
    <property type="entry name" value="Galactose-binding domain-like"/>
    <property type="match status" value="1"/>
</dbReference>
<evidence type="ECO:0000256" key="5">
    <source>
        <dbReference type="ARBA" id="ARBA00022777"/>
    </source>
</evidence>
<keyword evidence="5 9" id="KW-0418">Kinase</keyword>
<feature type="transmembrane region" description="Helical" evidence="7">
    <location>
        <begin position="224"/>
        <end position="241"/>
    </location>
</feature>
<dbReference type="InterPro" id="IPR050351">
    <property type="entry name" value="BphY/WalK/GraS-like"/>
</dbReference>
<keyword evidence="7" id="KW-0812">Transmembrane</keyword>
<comment type="caution">
    <text evidence="9">The sequence shown here is derived from an EMBL/GenBank/DDBJ whole genome shotgun (WGS) entry which is preliminary data.</text>
</comment>
<feature type="transmembrane region" description="Helical" evidence="7">
    <location>
        <begin position="343"/>
        <end position="366"/>
    </location>
</feature>
<organism evidence="9 10">
    <name type="scientific">Leptospira ognonensis</name>
    <dbReference type="NCBI Taxonomy" id="2484945"/>
    <lineage>
        <taxon>Bacteria</taxon>
        <taxon>Pseudomonadati</taxon>
        <taxon>Spirochaetota</taxon>
        <taxon>Spirochaetia</taxon>
        <taxon>Leptospirales</taxon>
        <taxon>Leptospiraceae</taxon>
        <taxon>Leptospira</taxon>
    </lineage>
</organism>
<comment type="catalytic activity">
    <reaction evidence="1">
        <text>ATP + protein L-histidine = ADP + protein N-phospho-L-histidine.</text>
        <dbReference type="EC" id="2.7.13.3"/>
    </reaction>
</comment>
<keyword evidence="6" id="KW-0902">Two-component regulatory system</keyword>
<evidence type="ECO:0000256" key="6">
    <source>
        <dbReference type="ARBA" id="ARBA00023012"/>
    </source>
</evidence>
<protein>
    <recommendedName>
        <fullName evidence="2">histidine kinase</fullName>
        <ecNumber evidence="2">2.7.13.3</ecNumber>
    </recommendedName>
</protein>
<dbReference type="Pfam" id="PF02518">
    <property type="entry name" value="HATPase_c"/>
    <property type="match status" value="1"/>
</dbReference>
<dbReference type="SUPFAM" id="SSF55874">
    <property type="entry name" value="ATPase domain of HSP90 chaperone/DNA topoisomerase II/histidine kinase"/>
    <property type="match status" value="1"/>
</dbReference>
<feature type="domain" description="Histidine kinase" evidence="8">
    <location>
        <begin position="418"/>
        <end position="649"/>
    </location>
</feature>
<dbReference type="InterPro" id="IPR008979">
    <property type="entry name" value="Galactose-bd-like_sf"/>
</dbReference>
<dbReference type="RefSeq" id="WP_135623027.1">
    <property type="nucleotide sequence ID" value="NZ_RQGD01000022.1"/>
</dbReference>
<sequence length="652" mass="74685">MIRFFSVSKFTFAVLLCCFCISTEIYSESCGTFITSWENPISLIDNWQFRKGDNLDWRDESVEESFWVQRSVPDYGISKTENLTGYHWYRCSFVLPENFSVPVEPVAIKLGRIRDIDEFFLNGVLIDHTGSVLPKLEVDFQKVRIYSLPSHILKAGTNTIAIRIYAATNLNGLKEAPLIYKERTLRDNLFTSELFAIVCGYVFIFMGLYFLIGSIVRGRSGENFFFAFFSIFIGFYVLLRTQHRNILFESFTWSYVTELLLLICLPSLFLNFLHQYLKVKRNLILIGYEVYLGVLFIVTLFFRTPKSWILVIALFNYALPVALGLALFIFLRYGKEMIGRLKYILIGLACLLPTILIDSASALEIISFPGTIYVGFLLFLVMISIQLSNDMVLGLRNFMDQEKELIQMERVKTGFLLNLSSEFKSGMEKIQLAMNRIANPPKATAPAKKTKSKTKLETLNSVDVIKQAEDHIAYMGYMVEEALLLKQLEEKTYSPEWETFSISKLIRECVSSIENHLGQKRKNLSIEVKPESLEIFQIPELIFVMIRNLVENAYIYTDVKTEVSIEFYLQNGFYHLIITDEGLGMSQIEMETIFQKFVRGYKESKSEIPGAGIGLTLVEATAQYLGGTVSLKSAEGMGARFIVKIPEQRKKP</sequence>
<dbReference type="Gene3D" id="3.30.565.10">
    <property type="entry name" value="Histidine kinase-like ATPase, C-terminal domain"/>
    <property type="match status" value="1"/>
</dbReference>
<feature type="transmembrane region" description="Helical" evidence="7">
    <location>
        <begin position="308"/>
        <end position="331"/>
    </location>
</feature>
<evidence type="ECO:0000313" key="10">
    <source>
        <dbReference type="Proteomes" id="UP000297693"/>
    </source>
</evidence>
<dbReference type="GO" id="GO:0000155">
    <property type="term" value="F:phosphorelay sensor kinase activity"/>
    <property type="evidence" value="ECO:0007669"/>
    <property type="project" value="TreeGrafter"/>
</dbReference>
<dbReference type="SMART" id="SM00387">
    <property type="entry name" value="HATPase_c"/>
    <property type="match status" value="1"/>
</dbReference>
<dbReference type="PANTHER" id="PTHR45453:SF1">
    <property type="entry name" value="PHOSPHATE REGULON SENSOR PROTEIN PHOR"/>
    <property type="match status" value="1"/>
</dbReference>
<feature type="transmembrane region" description="Helical" evidence="7">
    <location>
        <begin position="194"/>
        <end position="212"/>
    </location>
</feature>
<evidence type="ECO:0000256" key="1">
    <source>
        <dbReference type="ARBA" id="ARBA00000085"/>
    </source>
</evidence>
<accession>A0A4R9K4E2</accession>
<keyword evidence="7" id="KW-1133">Transmembrane helix</keyword>
<keyword evidence="4" id="KW-0808">Transferase</keyword>
<proteinExistence type="predicted"/>
<gene>
    <name evidence="9" type="ORF">EHQ58_06260</name>
</gene>
<evidence type="ECO:0000313" key="9">
    <source>
        <dbReference type="EMBL" id="TGL60100.1"/>
    </source>
</evidence>
<dbReference type="PRINTS" id="PR00344">
    <property type="entry name" value="BCTRLSENSOR"/>
</dbReference>
<reference evidence="9" key="1">
    <citation type="journal article" date="2019" name="PLoS Negl. Trop. Dis.">
        <title>Revisiting the worldwide diversity of Leptospira species in the environment.</title>
        <authorList>
            <person name="Vincent A.T."/>
            <person name="Schiettekatte O."/>
            <person name="Bourhy P."/>
            <person name="Veyrier F.J."/>
            <person name="Picardeau M."/>
        </authorList>
    </citation>
    <scope>NUCLEOTIDE SEQUENCE [LARGE SCALE GENOMIC DNA]</scope>
    <source>
        <strain evidence="9">201702476</strain>
    </source>
</reference>
<dbReference type="Proteomes" id="UP000297693">
    <property type="component" value="Unassembled WGS sequence"/>
</dbReference>
<name>A0A4R9K4E2_9LEPT</name>
<dbReference type="InterPro" id="IPR005467">
    <property type="entry name" value="His_kinase_dom"/>
</dbReference>
<dbReference type="GO" id="GO:0004721">
    <property type="term" value="F:phosphoprotein phosphatase activity"/>
    <property type="evidence" value="ECO:0007669"/>
    <property type="project" value="TreeGrafter"/>
</dbReference>
<feature type="transmembrane region" description="Helical" evidence="7">
    <location>
        <begin position="372"/>
        <end position="393"/>
    </location>
</feature>
<dbReference type="OrthoDB" id="9795554at2"/>
<dbReference type="PANTHER" id="PTHR45453">
    <property type="entry name" value="PHOSPHATE REGULON SENSOR PROTEIN PHOR"/>
    <property type="match status" value="1"/>
</dbReference>
<evidence type="ECO:0000256" key="7">
    <source>
        <dbReference type="SAM" id="Phobius"/>
    </source>
</evidence>
<evidence type="ECO:0000256" key="4">
    <source>
        <dbReference type="ARBA" id="ARBA00022679"/>
    </source>
</evidence>
<dbReference type="InterPro" id="IPR036890">
    <property type="entry name" value="HATPase_C_sf"/>
</dbReference>
<evidence type="ECO:0000259" key="8">
    <source>
        <dbReference type="PROSITE" id="PS50109"/>
    </source>
</evidence>
<dbReference type="SUPFAM" id="SSF49785">
    <property type="entry name" value="Galactose-binding domain-like"/>
    <property type="match status" value="1"/>
</dbReference>
<feature type="transmembrane region" description="Helical" evidence="7">
    <location>
        <begin position="253"/>
        <end position="273"/>
    </location>
</feature>
<dbReference type="EC" id="2.7.13.3" evidence="2"/>
<dbReference type="InterPro" id="IPR003594">
    <property type="entry name" value="HATPase_dom"/>
</dbReference>
<dbReference type="GO" id="GO:0016036">
    <property type="term" value="P:cellular response to phosphate starvation"/>
    <property type="evidence" value="ECO:0007669"/>
    <property type="project" value="TreeGrafter"/>
</dbReference>
<dbReference type="GO" id="GO:0005886">
    <property type="term" value="C:plasma membrane"/>
    <property type="evidence" value="ECO:0007669"/>
    <property type="project" value="TreeGrafter"/>
</dbReference>
<dbReference type="AlphaFoldDB" id="A0A4R9K4E2"/>
<keyword evidence="3" id="KW-0597">Phosphoprotein</keyword>
<feature type="transmembrane region" description="Helical" evidence="7">
    <location>
        <begin position="285"/>
        <end position="302"/>
    </location>
</feature>